<feature type="signal peptide" evidence="2">
    <location>
        <begin position="1"/>
        <end position="27"/>
    </location>
</feature>
<dbReference type="Gene3D" id="3.40.190.10">
    <property type="entry name" value="Periplasmic binding protein-like II"/>
    <property type="match status" value="1"/>
</dbReference>
<keyword evidence="2" id="KW-0732">Signal</keyword>
<reference evidence="3 4" key="1">
    <citation type="submission" date="2016-07" db="EMBL/GenBank/DDBJ databases">
        <title>Complete genome sequence of Bradyrhizobium icense LMTR 13T, a potential inoculant strain isolated from lima bean (Phaseolus lunatus) in Peru.</title>
        <authorList>
            <person name="Ormeno-Orrillo E."/>
            <person name="Duran D."/>
            <person name="Rogel M.A."/>
            <person name="Rey L."/>
            <person name="Imperial J."/>
            <person name="Ruiz-Argueso T."/>
            <person name="Martinez-Romero E."/>
        </authorList>
    </citation>
    <scope>NUCLEOTIDE SEQUENCE [LARGE SCALE GENOMIC DNA]</scope>
    <source>
        <strain evidence="3 4">LMTR 13</strain>
    </source>
</reference>
<sequence>MPGRRQMAKLVAAAVLLMLAGLTGARAQDYPARTVTIIVPFAAGGPADITGRIVADIFSRHLGQKFVVENVGGAGGTIGALRAARAAADGYTILSGHLGTNALASAFYPNLGYDPRKDFAPIGLTAEYPELLVVRKDFPASNLKEFVAYARSNASKLNVGHAGLGSVSYIGCLLLNSAIGIKPAMVPFTGTAPVLNAMLAGEIDYECDPVLGTLSQVRAGNVKALAVAAKKRSPMLPDVPTSHEQGLPEFDCAPFYGVFAPSGTPQPIIDKLAEALNKGLSEESVQKRLADLGADIVEPNRRGPKALADLVKSESDRLMPILKAAAGK</sequence>
<evidence type="ECO:0000256" key="1">
    <source>
        <dbReference type="ARBA" id="ARBA00006987"/>
    </source>
</evidence>
<gene>
    <name evidence="3" type="ORF">LMTR13_09505</name>
</gene>
<dbReference type="PIRSF" id="PIRSF017082">
    <property type="entry name" value="YflP"/>
    <property type="match status" value="1"/>
</dbReference>
<evidence type="ECO:0000313" key="4">
    <source>
        <dbReference type="Proteomes" id="UP000092839"/>
    </source>
</evidence>
<dbReference type="EMBL" id="CP016428">
    <property type="protein sequence ID" value="ANW00367.1"/>
    <property type="molecule type" value="Genomic_DNA"/>
</dbReference>
<name>A0A1B1UC76_9BRAD</name>
<evidence type="ECO:0000313" key="3">
    <source>
        <dbReference type="EMBL" id="ANW00367.1"/>
    </source>
</evidence>
<dbReference type="PANTHER" id="PTHR42928:SF5">
    <property type="entry name" value="BLR1237 PROTEIN"/>
    <property type="match status" value="1"/>
</dbReference>
<dbReference type="SUPFAM" id="SSF53850">
    <property type="entry name" value="Periplasmic binding protein-like II"/>
    <property type="match status" value="1"/>
</dbReference>
<keyword evidence="4" id="KW-1185">Reference proteome</keyword>
<organism evidence="3 4">
    <name type="scientific">Bradyrhizobium icense</name>
    <dbReference type="NCBI Taxonomy" id="1274631"/>
    <lineage>
        <taxon>Bacteria</taxon>
        <taxon>Pseudomonadati</taxon>
        <taxon>Pseudomonadota</taxon>
        <taxon>Alphaproteobacteria</taxon>
        <taxon>Hyphomicrobiales</taxon>
        <taxon>Nitrobacteraceae</taxon>
        <taxon>Bradyrhizobium</taxon>
    </lineage>
</organism>
<evidence type="ECO:0008006" key="5">
    <source>
        <dbReference type="Google" id="ProtNLM"/>
    </source>
</evidence>
<comment type="similarity">
    <text evidence="1">Belongs to the UPF0065 (bug) family.</text>
</comment>
<dbReference type="PANTHER" id="PTHR42928">
    <property type="entry name" value="TRICARBOXYLATE-BINDING PROTEIN"/>
    <property type="match status" value="1"/>
</dbReference>
<dbReference type="OrthoDB" id="8443386at2"/>
<dbReference type="Proteomes" id="UP000092839">
    <property type="component" value="Chromosome"/>
</dbReference>
<dbReference type="STRING" id="1274631.LMTR13_09505"/>
<dbReference type="Gene3D" id="3.40.190.150">
    <property type="entry name" value="Bordetella uptake gene, domain 1"/>
    <property type="match status" value="1"/>
</dbReference>
<dbReference type="Pfam" id="PF03401">
    <property type="entry name" value="TctC"/>
    <property type="match status" value="1"/>
</dbReference>
<proteinExistence type="inferred from homology"/>
<dbReference type="KEGG" id="bic:LMTR13_09505"/>
<evidence type="ECO:0000256" key="2">
    <source>
        <dbReference type="SAM" id="SignalP"/>
    </source>
</evidence>
<accession>A0A1B1UC76</accession>
<dbReference type="InterPro" id="IPR042100">
    <property type="entry name" value="Bug_dom1"/>
</dbReference>
<dbReference type="AlphaFoldDB" id="A0A1B1UC76"/>
<feature type="chain" id="PRO_5008530419" description="Tripartite tricarboxylate transporter substrate binding protein BugD" evidence="2">
    <location>
        <begin position="28"/>
        <end position="328"/>
    </location>
</feature>
<protein>
    <recommendedName>
        <fullName evidence="5">Tripartite tricarboxylate transporter substrate binding protein BugD</fullName>
    </recommendedName>
</protein>
<dbReference type="InterPro" id="IPR005064">
    <property type="entry name" value="BUG"/>
</dbReference>